<dbReference type="SMART" id="SM00913">
    <property type="entry name" value="IBN_N"/>
    <property type="match status" value="1"/>
</dbReference>
<gene>
    <name evidence="9" type="ORF">TVAG_179110</name>
</gene>
<dbReference type="Pfam" id="PF03378">
    <property type="entry name" value="CAS_CSE1"/>
    <property type="match status" value="1"/>
</dbReference>
<dbReference type="PANTHER" id="PTHR10997:SF18">
    <property type="entry name" value="D-IMPORTIN 7_RANBP7"/>
    <property type="match status" value="1"/>
</dbReference>
<dbReference type="SUPFAM" id="SSF48371">
    <property type="entry name" value="ARM repeat"/>
    <property type="match status" value="1"/>
</dbReference>
<reference evidence="9" key="1">
    <citation type="submission" date="2006-10" db="EMBL/GenBank/DDBJ databases">
        <authorList>
            <person name="Amadeo P."/>
            <person name="Zhao Q."/>
            <person name="Wortman J."/>
            <person name="Fraser-Liggett C."/>
            <person name="Carlton J."/>
        </authorList>
    </citation>
    <scope>NUCLEOTIDE SEQUENCE</scope>
    <source>
        <strain evidence="9">G3</strain>
    </source>
</reference>
<organism evidence="9 10">
    <name type="scientific">Trichomonas vaginalis (strain ATCC PRA-98 / G3)</name>
    <dbReference type="NCBI Taxonomy" id="412133"/>
    <lineage>
        <taxon>Eukaryota</taxon>
        <taxon>Metamonada</taxon>
        <taxon>Parabasalia</taxon>
        <taxon>Trichomonadida</taxon>
        <taxon>Trichomonadidae</taxon>
        <taxon>Trichomonas</taxon>
    </lineage>
</organism>
<evidence type="ECO:0000313" key="10">
    <source>
        <dbReference type="Proteomes" id="UP000001542"/>
    </source>
</evidence>
<evidence type="ECO:0000256" key="1">
    <source>
        <dbReference type="ARBA" id="ARBA00004123"/>
    </source>
</evidence>
<dbReference type="eggNOG" id="KOG1992">
    <property type="taxonomic scope" value="Eukaryota"/>
</dbReference>
<keyword evidence="5" id="KW-0963">Cytoplasm</keyword>
<dbReference type="OMA" id="APIMDSE"/>
<keyword evidence="6" id="KW-0653">Protein transport</keyword>
<dbReference type="InterPro" id="IPR011989">
    <property type="entry name" value="ARM-like"/>
</dbReference>
<dbReference type="KEGG" id="tva:4745410"/>
<feature type="domain" description="Importin N-terminal" evidence="8">
    <location>
        <begin position="2"/>
        <end position="69"/>
    </location>
</feature>
<evidence type="ECO:0000256" key="5">
    <source>
        <dbReference type="ARBA" id="ARBA00022490"/>
    </source>
</evidence>
<dbReference type="Pfam" id="PF03810">
    <property type="entry name" value="IBN_N"/>
    <property type="match status" value="1"/>
</dbReference>
<sequence length="927" mass="106420">MITEKLNEFRSVPGYLEVLLDIIDSQVDIGLKLIAVTEMKNVIKQFWENDQLFSNKDVIRSKILQFLLIDDAHENFFSMVIESIGLIAASDFPSRWPQFNDFFSQINIDEESFALVQRMLFAGSEVFKRFEDMSYKSDGGEKISLASAQWIEKLLAVMTKLLPNYEIENTFTAWIPALKLFNSLISTDLPQPFFDHLGEIFQVFTLLLQTDTVEELLEMKIQLCQILQKLIFRYLDEILNYAEKKRKNGVEVTEEQEQEFLEIFINLLDSVLGQLYNDEKYESQFNSFIVTVFKTMASIMKQAKLRDFYLNEERLNQVCEIVQKYLAINEDMVESMREDPLEYFNTDIGGLEWESPRKAAFDFMKLQLAKNYRENVEEIFGSPNQLSKAEFDSLDLDVKDSMIFFTGFFKSAKSSIREGVLQIVEDFDIVQFVTEIIIPILTLPISPDQPELMILQADAVKFYVDYRNVIPAEITANNFKTFFQMLNSNIITTKLYGAYLIERICASKLLNVSSEFLMSQDISSIIPTLIQSLTYEGKTCAYIGKVLMRIASVGAEALHSVSVSVIKTIINTIRSSIDNPADTDFFHNLWETIAALLIYSHPPFEEVEGPLFELIRTIIEKQSTDFIPYSIQIVGAMVNAHREGDQFTPIYNEFFESMMSEEQWLPFGNIPALAMMITAYSKHIPELVFHFYEGIVMRCDELLQKSRTHMSAFVILQSIISMDNPSIDVTGIIGITWKNFTLQLPRYKSSFAIFICSCINSIGADRLISSIPGDCRNDIFNELERCLPLIRERKDIERVVSGVIQGLRCESVNSNEWGCLLRGIVTVLERPNHDENINEEIAAKREEEAAATQFDTTFARLIYAERSEQTEGDINSTTNLNQYTACAISEISAMRPGWLGDAIQKLSPLIQDSFNKYQERFEVAFIY</sequence>
<dbReference type="InterPro" id="IPR013713">
    <property type="entry name" value="XPO2_central"/>
</dbReference>
<comment type="subcellular location">
    <subcellularLocation>
        <location evidence="2">Cytoplasm</location>
    </subcellularLocation>
    <subcellularLocation>
        <location evidence="1">Nucleus</location>
    </subcellularLocation>
</comment>
<dbReference type="Gene3D" id="1.25.10.10">
    <property type="entry name" value="Leucine-rich Repeat Variant"/>
    <property type="match status" value="1"/>
</dbReference>
<dbReference type="AlphaFoldDB" id="A2G511"/>
<dbReference type="FunCoup" id="A2G511">
    <property type="interactions" value="978"/>
</dbReference>
<evidence type="ECO:0000256" key="6">
    <source>
        <dbReference type="ARBA" id="ARBA00022927"/>
    </source>
</evidence>
<dbReference type="GO" id="GO:0031267">
    <property type="term" value="F:small GTPase binding"/>
    <property type="evidence" value="ECO:0007669"/>
    <property type="project" value="InterPro"/>
</dbReference>
<evidence type="ECO:0000256" key="7">
    <source>
        <dbReference type="ARBA" id="ARBA00023242"/>
    </source>
</evidence>
<evidence type="ECO:0000256" key="3">
    <source>
        <dbReference type="ARBA" id="ARBA00008669"/>
    </source>
</evidence>
<dbReference type="Proteomes" id="UP000001542">
    <property type="component" value="Unassembled WGS sequence"/>
</dbReference>
<dbReference type="GO" id="GO:0006606">
    <property type="term" value="P:protein import into nucleus"/>
    <property type="evidence" value="ECO:0000318"/>
    <property type="project" value="GO_Central"/>
</dbReference>
<dbReference type="InParanoid" id="A2G511"/>
<dbReference type="RefSeq" id="XP_001300686.1">
    <property type="nucleotide sequence ID" value="XM_001300685.1"/>
</dbReference>
<dbReference type="STRING" id="5722.A2G511"/>
<dbReference type="InterPro" id="IPR016024">
    <property type="entry name" value="ARM-type_fold"/>
</dbReference>
<accession>A2G511</accession>
<evidence type="ECO:0000313" key="9">
    <source>
        <dbReference type="EMBL" id="EAX87756.1"/>
    </source>
</evidence>
<keyword evidence="10" id="KW-1185">Reference proteome</keyword>
<protein>
    <submittedName>
        <fullName evidence="9">Importin-beta N-terminal domain containing protein</fullName>
    </submittedName>
</protein>
<dbReference type="GO" id="GO:0005635">
    <property type="term" value="C:nuclear envelope"/>
    <property type="evidence" value="ECO:0000318"/>
    <property type="project" value="GO_Central"/>
</dbReference>
<comment type="similarity">
    <text evidence="3">Belongs to the XPO2/CSE1 family.</text>
</comment>
<keyword evidence="4" id="KW-0813">Transport</keyword>
<reference evidence="9" key="2">
    <citation type="journal article" date="2007" name="Science">
        <title>Draft genome sequence of the sexually transmitted pathogen Trichomonas vaginalis.</title>
        <authorList>
            <person name="Carlton J.M."/>
            <person name="Hirt R.P."/>
            <person name="Silva J.C."/>
            <person name="Delcher A.L."/>
            <person name="Schatz M."/>
            <person name="Zhao Q."/>
            <person name="Wortman J.R."/>
            <person name="Bidwell S.L."/>
            <person name="Alsmark U.C.M."/>
            <person name="Besteiro S."/>
            <person name="Sicheritz-Ponten T."/>
            <person name="Noel C.J."/>
            <person name="Dacks J.B."/>
            <person name="Foster P.G."/>
            <person name="Simillion C."/>
            <person name="Van de Peer Y."/>
            <person name="Miranda-Saavedra D."/>
            <person name="Barton G.J."/>
            <person name="Westrop G.D."/>
            <person name="Mueller S."/>
            <person name="Dessi D."/>
            <person name="Fiori P.L."/>
            <person name="Ren Q."/>
            <person name="Paulsen I."/>
            <person name="Zhang H."/>
            <person name="Bastida-Corcuera F.D."/>
            <person name="Simoes-Barbosa A."/>
            <person name="Brown M.T."/>
            <person name="Hayes R.D."/>
            <person name="Mukherjee M."/>
            <person name="Okumura C.Y."/>
            <person name="Schneider R."/>
            <person name="Smith A.J."/>
            <person name="Vanacova S."/>
            <person name="Villalvazo M."/>
            <person name="Haas B.J."/>
            <person name="Pertea M."/>
            <person name="Feldblyum T.V."/>
            <person name="Utterback T.R."/>
            <person name="Shu C.L."/>
            <person name="Osoegawa K."/>
            <person name="de Jong P.J."/>
            <person name="Hrdy I."/>
            <person name="Horvathova L."/>
            <person name="Zubacova Z."/>
            <person name="Dolezal P."/>
            <person name="Malik S.B."/>
            <person name="Logsdon J.M. Jr."/>
            <person name="Henze K."/>
            <person name="Gupta A."/>
            <person name="Wang C.C."/>
            <person name="Dunne R.L."/>
            <person name="Upcroft J.A."/>
            <person name="Upcroft P."/>
            <person name="White O."/>
            <person name="Salzberg S.L."/>
            <person name="Tang P."/>
            <person name="Chiu C.-H."/>
            <person name="Lee Y.-S."/>
            <person name="Embley T.M."/>
            <person name="Coombs G.H."/>
            <person name="Mottram J.C."/>
            <person name="Tachezy J."/>
            <person name="Fraser-Liggett C.M."/>
            <person name="Johnson P.J."/>
        </authorList>
    </citation>
    <scope>NUCLEOTIDE SEQUENCE [LARGE SCALE GENOMIC DNA]</scope>
    <source>
        <strain evidence="9">G3</strain>
    </source>
</reference>
<dbReference type="SMR" id="A2G511"/>
<proteinExistence type="inferred from homology"/>
<dbReference type="OrthoDB" id="3268246at2759"/>
<dbReference type="Pfam" id="PF08506">
    <property type="entry name" value="Cse1"/>
    <property type="match status" value="1"/>
</dbReference>
<dbReference type="PANTHER" id="PTHR10997">
    <property type="entry name" value="IMPORTIN-7, 8, 11"/>
    <property type="match status" value="1"/>
</dbReference>
<dbReference type="EMBL" id="DS114403">
    <property type="protein sequence ID" value="EAX87756.1"/>
    <property type="molecule type" value="Genomic_DNA"/>
</dbReference>
<dbReference type="InterPro" id="IPR005043">
    <property type="entry name" value="XPO2_C"/>
</dbReference>
<evidence type="ECO:0000256" key="2">
    <source>
        <dbReference type="ARBA" id="ARBA00004496"/>
    </source>
</evidence>
<evidence type="ECO:0000259" key="8">
    <source>
        <dbReference type="PROSITE" id="PS50166"/>
    </source>
</evidence>
<dbReference type="VEuPathDB" id="TrichDB:TVAG_179110"/>
<keyword evidence="7" id="KW-0539">Nucleus</keyword>
<name>A2G511_TRIV3</name>
<dbReference type="InterPro" id="IPR001494">
    <property type="entry name" value="Importin-beta_N"/>
</dbReference>
<dbReference type="GO" id="GO:0005829">
    <property type="term" value="C:cytosol"/>
    <property type="evidence" value="ECO:0000318"/>
    <property type="project" value="GO_Central"/>
</dbReference>
<dbReference type="VEuPathDB" id="TrichDB:TVAGG3_0316310"/>
<dbReference type="PROSITE" id="PS50166">
    <property type="entry name" value="IMPORTIN_B_NT"/>
    <property type="match status" value="1"/>
</dbReference>
<evidence type="ECO:0000256" key="4">
    <source>
        <dbReference type="ARBA" id="ARBA00022448"/>
    </source>
</evidence>